<feature type="transmembrane region" description="Helical" evidence="20">
    <location>
        <begin position="47"/>
        <end position="69"/>
    </location>
</feature>
<comment type="catalytic activity">
    <reaction evidence="18 20">
        <text>4 Fe(II)-[cytochrome c] + O2 + 8 H(+)(in) = 4 Fe(III)-[cytochrome c] + 2 H2O + 4 H(+)(out)</text>
        <dbReference type="Rhea" id="RHEA:11436"/>
        <dbReference type="Rhea" id="RHEA-COMP:10350"/>
        <dbReference type="Rhea" id="RHEA-COMP:14399"/>
        <dbReference type="ChEBI" id="CHEBI:15377"/>
        <dbReference type="ChEBI" id="CHEBI:15378"/>
        <dbReference type="ChEBI" id="CHEBI:15379"/>
        <dbReference type="ChEBI" id="CHEBI:29033"/>
        <dbReference type="ChEBI" id="CHEBI:29034"/>
        <dbReference type="EC" id="7.1.1.9"/>
    </reaction>
</comment>
<keyword evidence="7 20" id="KW-1003">Cell membrane</keyword>
<comment type="function">
    <text evidence="20">Cytochrome c oxidase is the component of the respiratory chain that catalyzes the reduction of oxygen to water. Subunits 1-3 form the functional core of the enzyme complex. CO I is the catalytic subunit of the enzyme. Electrons originating in cytochrome c are transferred via the copper A center of subunit 2 and heme A of subunit 1 to the bimetallic center formed by heme A3 and copper B.</text>
</comment>
<keyword evidence="16 20" id="KW-0186">Copper</keyword>
<organism evidence="22 23">
    <name type="scientific">Kroppenstedtia eburnea</name>
    <dbReference type="NCBI Taxonomy" id="714067"/>
    <lineage>
        <taxon>Bacteria</taxon>
        <taxon>Bacillati</taxon>
        <taxon>Bacillota</taxon>
        <taxon>Bacilli</taxon>
        <taxon>Bacillales</taxon>
        <taxon>Thermoactinomycetaceae</taxon>
        <taxon>Kroppenstedtia</taxon>
    </lineage>
</organism>
<evidence type="ECO:0000256" key="9">
    <source>
        <dbReference type="ARBA" id="ARBA00022660"/>
    </source>
</evidence>
<evidence type="ECO:0000256" key="13">
    <source>
        <dbReference type="ARBA" id="ARBA00022982"/>
    </source>
</evidence>
<comment type="pathway">
    <text evidence="2 20">Energy metabolism; oxidative phosphorylation.</text>
</comment>
<feature type="transmembrane region" description="Helical" evidence="20">
    <location>
        <begin position="90"/>
        <end position="113"/>
    </location>
</feature>
<name>A0A1N7PNF3_9BACL</name>
<keyword evidence="17 20" id="KW-0472">Membrane</keyword>
<keyword evidence="12" id="KW-1278">Translocase</keyword>
<evidence type="ECO:0000256" key="17">
    <source>
        <dbReference type="ARBA" id="ARBA00023136"/>
    </source>
</evidence>
<dbReference type="GO" id="GO:0006119">
    <property type="term" value="P:oxidative phosphorylation"/>
    <property type="evidence" value="ECO:0007669"/>
    <property type="project" value="UniProtKB-UniPathway"/>
</dbReference>
<evidence type="ECO:0000256" key="10">
    <source>
        <dbReference type="ARBA" id="ARBA00022692"/>
    </source>
</evidence>
<dbReference type="GO" id="GO:0004129">
    <property type="term" value="F:cytochrome-c oxidase activity"/>
    <property type="evidence" value="ECO:0007669"/>
    <property type="project" value="UniProtKB-EC"/>
</dbReference>
<keyword evidence="11 20" id="KW-0479">Metal-binding</keyword>
<evidence type="ECO:0000256" key="2">
    <source>
        <dbReference type="ARBA" id="ARBA00004673"/>
    </source>
</evidence>
<dbReference type="NCBIfam" id="TIGR02891">
    <property type="entry name" value="CtaD_CoxA"/>
    <property type="match status" value="1"/>
</dbReference>
<feature type="transmembrane region" description="Helical" evidence="20">
    <location>
        <begin position="367"/>
        <end position="391"/>
    </location>
</feature>
<evidence type="ECO:0000256" key="16">
    <source>
        <dbReference type="ARBA" id="ARBA00023008"/>
    </source>
</evidence>
<evidence type="ECO:0000256" key="5">
    <source>
        <dbReference type="ARBA" id="ARBA00015947"/>
    </source>
</evidence>
<evidence type="ECO:0000256" key="1">
    <source>
        <dbReference type="ARBA" id="ARBA00004651"/>
    </source>
</evidence>
<dbReference type="CDD" id="cd01662">
    <property type="entry name" value="Ubiquinol_Oxidase_I"/>
    <property type="match status" value="1"/>
</dbReference>
<keyword evidence="14 20" id="KW-1133">Transmembrane helix</keyword>
<dbReference type="GO" id="GO:0005886">
    <property type="term" value="C:plasma membrane"/>
    <property type="evidence" value="ECO:0007669"/>
    <property type="project" value="UniProtKB-SubCell"/>
</dbReference>
<feature type="transmembrane region" description="Helical" evidence="20">
    <location>
        <begin position="481"/>
        <end position="502"/>
    </location>
</feature>
<dbReference type="UniPathway" id="UPA00705"/>
<protein>
    <recommendedName>
        <fullName evidence="5 20">Cytochrome c oxidase subunit 1</fullName>
        <ecNumber evidence="4 20">7.1.1.9</ecNumber>
    </recommendedName>
</protein>
<dbReference type="Gene3D" id="1.20.210.10">
    <property type="entry name" value="Cytochrome c oxidase-like, subunit I domain"/>
    <property type="match status" value="1"/>
</dbReference>
<keyword evidence="23" id="KW-1185">Reference proteome</keyword>
<dbReference type="PROSITE" id="PS50855">
    <property type="entry name" value="COX1"/>
    <property type="match status" value="1"/>
</dbReference>
<dbReference type="Proteomes" id="UP000186795">
    <property type="component" value="Unassembled WGS sequence"/>
</dbReference>
<proteinExistence type="inferred from homology"/>
<feature type="transmembrane region" description="Helical" evidence="20">
    <location>
        <begin position="335"/>
        <end position="355"/>
    </location>
</feature>
<sequence length="636" mass="71233">MATLIVLLVFVLFLGAILTGGYNKKYLERMRENWLWSWITTVDHKRIGILYLIGGGFFFAVAGLEALLIRIQLMFPDNSFIVGDTFNQLFTMHGTTMLFLVALPILFGFMNFVVPLQIGARDVAFPFLNNLGFWLYISGGLLLNLSWLFGGAPDAGWTNYATLALNDYSPGPGVNYYVLGLQIAGLGTLMSAINFITTIVNMRAPGMSYLRLPMFTWTTFVTSALIMFAFPPLTAGLFMMMFDRIFGANFFTTTGGGNVTVWQHIFWIFGHPEVYILILPAFGVFSDVISTFSRKRLFGYHSMVFAVVLIGFLGFMVWLHHMFTVGLGPVANSIFAISTMAIAVPTGIKIFNWLFTMWGGRIRFTTAMLYAAGFIVSFVMGGVTGVMLGVVPADLQFHDTYFVVAHFHYVIIGGTVFGIMTGFYYWWPKMFGTVLNEKLGKWNFWLFFFGFHLTFFPQHFLGLNGMPRRVYTFEANKGLETGNLVSTIGTFLMTIALLILLYNVAKSIRKGEPASGDPWDGRSLEWAVSSPPPAYNFAQTPRVRGLDAWWLEKVQGDGKLKPAEPLGPIHMPSPSYLPFIMAVGFFISGFGFVFHSWQVGALGLVVVFVTMYIRSFEEDHGFHIQPDELKPQGVES</sequence>
<evidence type="ECO:0000313" key="22">
    <source>
        <dbReference type="EMBL" id="SIT11977.1"/>
    </source>
</evidence>
<comment type="similarity">
    <text evidence="3 19">Belongs to the heme-copper respiratory oxidase family.</text>
</comment>
<evidence type="ECO:0000256" key="3">
    <source>
        <dbReference type="ARBA" id="ARBA00009578"/>
    </source>
</evidence>
<dbReference type="EMBL" id="FTOD01000013">
    <property type="protein sequence ID" value="SIT11977.1"/>
    <property type="molecule type" value="Genomic_DNA"/>
</dbReference>
<dbReference type="PANTHER" id="PTHR10422">
    <property type="entry name" value="CYTOCHROME C OXIDASE SUBUNIT 1"/>
    <property type="match status" value="1"/>
</dbReference>
<evidence type="ECO:0000256" key="8">
    <source>
        <dbReference type="ARBA" id="ARBA00022617"/>
    </source>
</evidence>
<feature type="transmembrane region" description="Helical" evidence="20">
    <location>
        <begin position="133"/>
        <end position="153"/>
    </location>
</feature>
<dbReference type="EC" id="7.1.1.9" evidence="4 20"/>
<keyword evidence="15 20" id="KW-0408">Iron</keyword>
<feature type="transmembrane region" description="Helical" evidence="20">
    <location>
        <begin position="174"/>
        <end position="197"/>
    </location>
</feature>
<keyword evidence="13 19" id="KW-0249">Electron transport</keyword>
<dbReference type="InterPro" id="IPR014241">
    <property type="entry name" value="Cyt_c_oxidase_su1_bac"/>
</dbReference>
<dbReference type="InterPro" id="IPR023615">
    <property type="entry name" value="Cyt_c_Oxase_su1_BS"/>
</dbReference>
<dbReference type="PANTHER" id="PTHR10422:SF44">
    <property type="entry name" value="CYTOCHROME C OXIDASE SUBUNIT 1"/>
    <property type="match status" value="1"/>
</dbReference>
<keyword evidence="8 19" id="KW-0349">Heme</keyword>
<evidence type="ECO:0000256" key="20">
    <source>
        <dbReference type="RuleBase" id="RU363061"/>
    </source>
</evidence>
<dbReference type="GO" id="GO:0022904">
    <property type="term" value="P:respiratory electron transport chain"/>
    <property type="evidence" value="ECO:0007669"/>
    <property type="project" value="TreeGrafter"/>
</dbReference>
<evidence type="ECO:0000256" key="18">
    <source>
        <dbReference type="ARBA" id="ARBA00047816"/>
    </source>
</evidence>
<evidence type="ECO:0000256" key="12">
    <source>
        <dbReference type="ARBA" id="ARBA00022967"/>
    </source>
</evidence>
<evidence type="ECO:0000256" key="7">
    <source>
        <dbReference type="ARBA" id="ARBA00022475"/>
    </source>
</evidence>
<dbReference type="GO" id="GO:0046872">
    <property type="term" value="F:metal ion binding"/>
    <property type="evidence" value="ECO:0007669"/>
    <property type="project" value="UniProtKB-KW"/>
</dbReference>
<feature type="transmembrane region" description="Helical" evidence="20">
    <location>
        <begin position="304"/>
        <end position="323"/>
    </location>
</feature>
<dbReference type="Gene3D" id="1.10.287.70">
    <property type="match status" value="1"/>
</dbReference>
<evidence type="ECO:0000256" key="14">
    <source>
        <dbReference type="ARBA" id="ARBA00022989"/>
    </source>
</evidence>
<dbReference type="InterPro" id="IPR036927">
    <property type="entry name" value="Cyt_c_oxase-like_su1_sf"/>
</dbReference>
<keyword evidence="9 19" id="KW-0679">Respiratory chain</keyword>
<dbReference type="PRINTS" id="PR01165">
    <property type="entry name" value="CYCOXIDASEI"/>
</dbReference>
<dbReference type="SUPFAM" id="SSF81442">
    <property type="entry name" value="Cytochrome c oxidase subunit I-like"/>
    <property type="match status" value="1"/>
</dbReference>
<evidence type="ECO:0000313" key="23">
    <source>
        <dbReference type="Proteomes" id="UP000186795"/>
    </source>
</evidence>
<feature type="transmembrane region" description="Helical" evidence="20">
    <location>
        <begin position="439"/>
        <end position="461"/>
    </location>
</feature>
<evidence type="ECO:0000256" key="19">
    <source>
        <dbReference type="RuleBase" id="RU000370"/>
    </source>
</evidence>
<evidence type="ECO:0000256" key="11">
    <source>
        <dbReference type="ARBA" id="ARBA00022723"/>
    </source>
</evidence>
<dbReference type="GO" id="GO:0020037">
    <property type="term" value="F:heme binding"/>
    <property type="evidence" value="ECO:0007669"/>
    <property type="project" value="InterPro"/>
</dbReference>
<dbReference type="Pfam" id="PF00115">
    <property type="entry name" value="COX1"/>
    <property type="match status" value="1"/>
</dbReference>
<keyword evidence="10 19" id="KW-0812">Transmembrane</keyword>
<feature type="transmembrane region" description="Helical" evidence="20">
    <location>
        <begin position="403"/>
        <end position="427"/>
    </location>
</feature>
<feature type="domain" description="Cytochrome oxidase subunit I profile" evidence="21">
    <location>
        <begin position="30"/>
        <end position="544"/>
    </location>
</feature>
<feature type="transmembrane region" description="Helical" evidence="20">
    <location>
        <begin position="599"/>
        <end position="616"/>
    </location>
</feature>
<dbReference type="InterPro" id="IPR000883">
    <property type="entry name" value="Cyt_C_Oxase_1"/>
</dbReference>
<dbReference type="PROSITE" id="PS00077">
    <property type="entry name" value="COX1_CUB"/>
    <property type="match status" value="1"/>
</dbReference>
<dbReference type="AlphaFoldDB" id="A0A1N7PNF3"/>
<evidence type="ECO:0000259" key="21">
    <source>
        <dbReference type="PROSITE" id="PS50855"/>
    </source>
</evidence>
<evidence type="ECO:0000256" key="4">
    <source>
        <dbReference type="ARBA" id="ARBA00012949"/>
    </source>
</evidence>
<evidence type="ECO:0000256" key="15">
    <source>
        <dbReference type="ARBA" id="ARBA00023004"/>
    </source>
</evidence>
<dbReference type="InterPro" id="IPR023616">
    <property type="entry name" value="Cyt_c_oxase-like_su1_dom"/>
</dbReference>
<comment type="subcellular location">
    <subcellularLocation>
        <location evidence="1 20">Cell membrane</location>
        <topology evidence="1 20">Multi-pass membrane protein</topology>
    </subcellularLocation>
</comment>
<dbReference type="FunFam" id="1.20.210.10:FF:000006">
    <property type="entry name" value="Cytochrome c oxidase subunit 1"/>
    <property type="match status" value="1"/>
</dbReference>
<keyword evidence="6 19" id="KW-0813">Transport</keyword>
<dbReference type="GO" id="GO:0015990">
    <property type="term" value="P:electron transport coupled proton transport"/>
    <property type="evidence" value="ECO:0007669"/>
    <property type="project" value="InterPro"/>
</dbReference>
<gene>
    <name evidence="22" type="ORF">SAMN05421790_11371</name>
</gene>
<feature type="transmembrane region" description="Helical" evidence="20">
    <location>
        <begin position="217"/>
        <end position="238"/>
    </location>
</feature>
<reference evidence="23" key="1">
    <citation type="submission" date="2017-01" db="EMBL/GenBank/DDBJ databases">
        <authorList>
            <person name="Varghese N."/>
            <person name="Submissions S."/>
        </authorList>
    </citation>
    <scope>NUCLEOTIDE SEQUENCE [LARGE SCALE GENOMIC DNA]</scope>
    <source>
        <strain evidence="23">DSM 45196</strain>
    </source>
</reference>
<evidence type="ECO:0000256" key="6">
    <source>
        <dbReference type="ARBA" id="ARBA00022448"/>
    </source>
</evidence>
<accession>A0A1N7PNF3</accession>